<accession>A0ABS1BNM7</accession>
<dbReference type="Pfam" id="PF01797">
    <property type="entry name" value="Y1_Tnp"/>
    <property type="match status" value="1"/>
</dbReference>
<name>A0ABS1BNM7_9SPHI</name>
<evidence type="ECO:0000259" key="1">
    <source>
        <dbReference type="SMART" id="SM01321"/>
    </source>
</evidence>
<dbReference type="RefSeq" id="WP_200588040.1">
    <property type="nucleotide sequence ID" value="NZ_JAEHFY010000030.1"/>
</dbReference>
<dbReference type="InterPro" id="IPR002686">
    <property type="entry name" value="Transposase_17"/>
</dbReference>
<protein>
    <submittedName>
        <fullName evidence="2">IS200/IS605 family transposase</fullName>
    </submittedName>
</protein>
<dbReference type="SUPFAM" id="SSF143422">
    <property type="entry name" value="Transposase IS200-like"/>
    <property type="match status" value="1"/>
</dbReference>
<dbReference type="EMBL" id="JAEHFY010000030">
    <property type="protein sequence ID" value="MBK0384413.1"/>
    <property type="molecule type" value="Genomic_DNA"/>
</dbReference>
<sequence>MSHSYYKVWIHAVWGTKERFPMIKQESERKIHDLLKEQFKKMECPVRIINGMPDHVHCLFLLNPKKTIAEILQQVKGGSAHAINEQKITIDHFSWQTGYGVFSVSESQLDRVYN</sequence>
<proteinExistence type="predicted"/>
<evidence type="ECO:0000313" key="2">
    <source>
        <dbReference type="EMBL" id="MBK0384413.1"/>
    </source>
</evidence>
<evidence type="ECO:0000313" key="3">
    <source>
        <dbReference type="Proteomes" id="UP000660024"/>
    </source>
</evidence>
<dbReference type="Proteomes" id="UP000660024">
    <property type="component" value="Unassembled WGS sequence"/>
</dbReference>
<organism evidence="2 3">
    <name type="scientific">Pedobacter segetis</name>
    <dbReference type="NCBI Taxonomy" id="2793069"/>
    <lineage>
        <taxon>Bacteria</taxon>
        <taxon>Pseudomonadati</taxon>
        <taxon>Bacteroidota</taxon>
        <taxon>Sphingobacteriia</taxon>
        <taxon>Sphingobacteriales</taxon>
        <taxon>Sphingobacteriaceae</taxon>
        <taxon>Pedobacter</taxon>
    </lineage>
</organism>
<dbReference type="SMART" id="SM01321">
    <property type="entry name" value="Y1_Tnp"/>
    <property type="match status" value="1"/>
</dbReference>
<dbReference type="PANTHER" id="PTHR33360:SF2">
    <property type="entry name" value="TRANSPOSASE FOR INSERTION SEQUENCE ELEMENT IS200"/>
    <property type="match status" value="1"/>
</dbReference>
<dbReference type="NCBIfam" id="NF033573">
    <property type="entry name" value="transpos_IS200"/>
    <property type="match status" value="1"/>
</dbReference>
<dbReference type="PANTHER" id="PTHR33360">
    <property type="entry name" value="TRANSPOSASE FOR INSERTION SEQUENCE ELEMENT IS200"/>
    <property type="match status" value="1"/>
</dbReference>
<gene>
    <name evidence="2" type="primary">tnpA</name>
    <name evidence="2" type="ORF">I5M32_15705</name>
</gene>
<comment type="caution">
    <text evidence="2">The sequence shown here is derived from an EMBL/GenBank/DDBJ whole genome shotgun (WGS) entry which is preliminary data.</text>
</comment>
<keyword evidence="3" id="KW-1185">Reference proteome</keyword>
<feature type="domain" description="Transposase IS200-like" evidence="1">
    <location>
        <begin position="5"/>
        <end position="114"/>
    </location>
</feature>
<dbReference type="Gene3D" id="3.30.70.1290">
    <property type="entry name" value="Transposase IS200-like"/>
    <property type="match status" value="1"/>
</dbReference>
<reference evidence="2 3" key="1">
    <citation type="submission" date="2020-12" db="EMBL/GenBank/DDBJ databases">
        <title>Bacterial novel species Pedobacter sp. SD-b isolated from soil.</title>
        <authorList>
            <person name="Jung H.-Y."/>
        </authorList>
    </citation>
    <scope>NUCLEOTIDE SEQUENCE [LARGE SCALE GENOMIC DNA]</scope>
    <source>
        <strain evidence="2 3">SD-b</strain>
    </source>
</reference>
<dbReference type="InterPro" id="IPR036515">
    <property type="entry name" value="Transposase_17_sf"/>
</dbReference>